<evidence type="ECO:0000256" key="5">
    <source>
        <dbReference type="ARBA" id="ARBA00023123"/>
    </source>
</evidence>
<keyword evidence="5" id="KW-0518">Myosin</keyword>
<dbReference type="AlphaFoldDB" id="A0AAJ7WQ60"/>
<keyword evidence="4" id="KW-0175">Coiled coil</keyword>
<accession>A0AAJ7WQ60</accession>
<comment type="subcellular location">
    <subcellularLocation>
        <location evidence="1">Cytoplasm</location>
        <location evidence="1">Myofibril</location>
    </subcellularLocation>
</comment>
<feature type="compositionally biased region" description="Basic and acidic residues" evidence="8">
    <location>
        <begin position="835"/>
        <end position="865"/>
    </location>
</feature>
<sequence length="1217" mass="136611">MDPARQEVDAQSLRDYGLQIRFIEDFANAPAHRGGGNPLSEMNSSSYGVQISIQGIKGQPFVVLNSSEQPEGGLPDPPKLTLPEPKTKTAQSLLAVNSNGSSVTTVDGLFQDAAGPKGNLYSLPRNATSDPPHKKTEYTRPDFMRAREQARSTALKGQSSSQKLNFQKKPWILQPYRPADKAQSCVDGQEREKSPKVGAMQPVVKGEPNGVGSALAGQATRVTDSASVRGPPLPAAGKTQELWGKRSGEKPPVTRSVSSMSEESGRAGSDVDSLGRSNASSASSRSRASPERPPIRSPSEDGPDELRGESANRHENRRYIPFRAGTGRDIDSGHILSIEELIGQFDEASATRGRPRRRAKISAGDRVRSRSLENFSSTRSGERENRAERSRVELDGPRSGVLWGQASAGGHDAPLEPRAKVATGAVTSSMRLTLASRVEATSGGGSVGAKQLVTTPDLLRDQTDVSQEASAKQFLYSVLREGNSESAESTHRKVNLVFEKIQTLGSKRSQSVSVQTEQAYVAVAELHGVQAERAQLQQQLREVGSRASHEEKSRAAAQAELAKLKESLAAARRDADDKAQEVQRWREQLEQADARLTTAQHSLEEVEGERSALQREMRDLKSQLSEMHDELDQAKHSAAEQEERKTLLQELQRLGEVEESLRRRERELAALRGVLRQEVETREREMDEQRQRHADSTSKAQQKLETSAQRVLELEASAGEVGRALSVAAQQARRAEAELAGLREERETLQAELLQLRSALAAARSDEDTWKGRLGRLEAEQARKAEALEKADALEMEMEAAQRTLQTQLEELQRKCSRLQAEQQELTARWQSSESQRDELRQELEHEKERAQQQERTLERLRTELSESSETSARAVKLRTEFEELREKARRDSADLQRLLQEKAQALEVSIQHNTRFQQELKKVERDVERERGEREAAELENRRLDRSLQDMRLELSSAALRKDNPRQVKALEDRVSALQAELEEERENVELLTDKAEWARDQIEQLRGELMQEKAVRQDLECDKISLERQLKEMRGRVSDLEGSQRWGREGLASQMEARVRELEEALEREESERANAQANSRKLEKRLKELLMQVEEEHQQADNQKEEMSLRIKALKRQVNEAEEEIDRLDGQRRKVQRELEEQLELNEGTRAELNTLRKEMRQKRSLQPSLLMGNSDISSDEDDDDDAGGLDARGYDQSLRSKLIAEGELKLSSC</sequence>
<feature type="compositionally biased region" description="Basic and acidic residues" evidence="8">
    <location>
        <begin position="380"/>
        <end position="396"/>
    </location>
</feature>
<feature type="compositionally biased region" description="Polar residues" evidence="8">
    <location>
        <begin position="697"/>
        <end position="707"/>
    </location>
</feature>
<evidence type="ECO:0000256" key="1">
    <source>
        <dbReference type="ARBA" id="ARBA00004657"/>
    </source>
</evidence>
<dbReference type="KEGG" id="pmrn:116940306"/>
<evidence type="ECO:0000313" key="10">
    <source>
        <dbReference type="Proteomes" id="UP001318040"/>
    </source>
</evidence>
<dbReference type="GO" id="GO:0005923">
    <property type="term" value="C:bicellular tight junction"/>
    <property type="evidence" value="ECO:0007669"/>
    <property type="project" value="TreeGrafter"/>
</dbReference>
<organism evidence="10 11">
    <name type="scientific">Petromyzon marinus</name>
    <name type="common">Sea lamprey</name>
    <dbReference type="NCBI Taxonomy" id="7757"/>
    <lineage>
        <taxon>Eukaryota</taxon>
        <taxon>Metazoa</taxon>
        <taxon>Chordata</taxon>
        <taxon>Craniata</taxon>
        <taxon>Vertebrata</taxon>
        <taxon>Cyclostomata</taxon>
        <taxon>Hyperoartia</taxon>
        <taxon>Petromyzontiformes</taxon>
        <taxon>Petromyzontidae</taxon>
        <taxon>Petromyzon</taxon>
    </lineage>
</organism>
<dbReference type="RefSeq" id="XP_032805880.1">
    <property type="nucleotide sequence ID" value="XM_032949989.1"/>
</dbReference>
<feature type="domain" description="Myosin tail" evidence="9">
    <location>
        <begin position="921"/>
        <end position="1161"/>
    </location>
</feature>
<dbReference type="InterPro" id="IPR002928">
    <property type="entry name" value="Myosin_tail"/>
</dbReference>
<dbReference type="GO" id="GO:0016459">
    <property type="term" value="C:myosin complex"/>
    <property type="evidence" value="ECO:0007669"/>
    <property type="project" value="InterPro"/>
</dbReference>
<feature type="region of interest" description="Disordered" evidence="8">
    <location>
        <begin position="679"/>
        <end position="707"/>
    </location>
</feature>
<keyword evidence="10" id="KW-1185">Reference proteome</keyword>
<protein>
    <submittedName>
        <fullName evidence="11">Cingulin-like protein 1 isoform X1</fullName>
    </submittedName>
</protein>
<feature type="compositionally biased region" description="Basic and acidic residues" evidence="8">
    <location>
        <begin position="679"/>
        <end position="696"/>
    </location>
</feature>
<feature type="region of interest" description="Disordered" evidence="8">
    <location>
        <begin position="1162"/>
        <end position="1200"/>
    </location>
</feature>
<dbReference type="PANTHER" id="PTHR46349:SF6">
    <property type="entry name" value="MYOSIN-6-LIKE"/>
    <property type="match status" value="1"/>
</dbReference>
<feature type="compositionally biased region" description="Low complexity" evidence="8">
    <location>
        <begin position="276"/>
        <end position="287"/>
    </location>
</feature>
<evidence type="ECO:0000256" key="2">
    <source>
        <dbReference type="ARBA" id="ARBA00022433"/>
    </source>
</evidence>
<keyword evidence="3" id="KW-0963">Cytoplasm</keyword>
<feature type="region of interest" description="Disordered" evidence="8">
    <location>
        <begin position="346"/>
        <end position="415"/>
    </location>
</feature>
<evidence type="ECO:0000259" key="9">
    <source>
        <dbReference type="Pfam" id="PF01576"/>
    </source>
</evidence>
<feature type="region of interest" description="Disordered" evidence="8">
    <location>
        <begin position="65"/>
        <end position="85"/>
    </location>
</feature>
<name>A0AAJ7WQ60_PETMA</name>
<evidence type="ECO:0000256" key="3">
    <source>
        <dbReference type="ARBA" id="ARBA00022490"/>
    </source>
</evidence>
<feature type="region of interest" description="Disordered" evidence="8">
    <location>
        <begin position="175"/>
        <end position="331"/>
    </location>
</feature>
<gene>
    <name evidence="11" type="primary">CGNL1</name>
</gene>
<feature type="region of interest" description="Disordered" evidence="8">
    <location>
        <begin position="825"/>
        <end position="874"/>
    </location>
</feature>
<evidence type="ECO:0000256" key="8">
    <source>
        <dbReference type="SAM" id="MobiDB-lite"/>
    </source>
</evidence>
<dbReference type="Pfam" id="PF01576">
    <property type="entry name" value="Myosin_tail_1"/>
    <property type="match status" value="1"/>
</dbReference>
<reference evidence="11" key="1">
    <citation type="submission" date="2025-08" db="UniProtKB">
        <authorList>
            <consortium name="RefSeq"/>
        </authorList>
    </citation>
    <scope>IDENTIFICATION</scope>
    <source>
        <tissue evidence="11">Sperm</tissue>
    </source>
</reference>
<feature type="compositionally biased region" description="Polar residues" evidence="8">
    <location>
        <begin position="825"/>
        <end position="834"/>
    </location>
</feature>
<proteinExistence type="predicted"/>
<feature type="compositionally biased region" description="Basic and acidic residues" evidence="8">
    <location>
        <begin position="304"/>
        <end position="318"/>
    </location>
</feature>
<feature type="compositionally biased region" description="Acidic residues" evidence="8">
    <location>
        <begin position="1181"/>
        <end position="1191"/>
    </location>
</feature>
<dbReference type="PANTHER" id="PTHR46349">
    <property type="entry name" value="CINGULIN-LIKE PROTEIN 1-RELATED"/>
    <property type="match status" value="1"/>
</dbReference>
<keyword evidence="7" id="KW-0514">Muscle protein</keyword>
<dbReference type="Gene3D" id="1.10.287.1490">
    <property type="match status" value="1"/>
</dbReference>
<evidence type="ECO:0000313" key="11">
    <source>
        <dbReference type="RefSeq" id="XP_032805880.1"/>
    </source>
</evidence>
<evidence type="ECO:0000256" key="7">
    <source>
        <dbReference type="ARBA" id="ARBA00023179"/>
    </source>
</evidence>
<evidence type="ECO:0000256" key="4">
    <source>
        <dbReference type="ARBA" id="ARBA00023054"/>
    </source>
</evidence>
<evidence type="ECO:0000256" key="6">
    <source>
        <dbReference type="ARBA" id="ARBA00023175"/>
    </source>
</evidence>
<keyword evidence="6" id="KW-0505">Motor protein</keyword>
<dbReference type="Proteomes" id="UP001318040">
    <property type="component" value="Chromosome 1"/>
</dbReference>
<keyword evidence="2" id="KW-0787">Thick filament</keyword>